<reference evidence="2" key="1">
    <citation type="journal article" date="2019" name="Int. J. Syst. Evol. Microbiol.">
        <title>The Global Catalogue of Microorganisms (GCM) 10K type strain sequencing project: providing services to taxonomists for standard genome sequencing and annotation.</title>
        <authorList>
            <consortium name="The Broad Institute Genomics Platform"/>
            <consortium name="The Broad Institute Genome Sequencing Center for Infectious Disease"/>
            <person name="Wu L."/>
            <person name="Ma J."/>
        </authorList>
    </citation>
    <scope>NUCLEOTIDE SEQUENCE [LARGE SCALE GENOMIC DNA]</scope>
    <source>
        <strain evidence="2">CGMCC 1.12404</strain>
    </source>
</reference>
<sequence length="190" mass="21528">MWKTLFNPNLPSGRRRLFVFLLLVFSIVGFGTRHLLIHLGWVGSNPEPIPQTPPEASVPQADSDEEEVLAISEADRKEAREVAINFVKVYLQYGPEKEKVFLEKVSPWVTASLLEELTPAGPQSVESMKANRVEDYHREEAGQVVWNVWATLGRGKGKYEVVHEVALIREAGKWRVQEVTPVEYPDLHGE</sequence>
<dbReference type="EMBL" id="BMEX01000030">
    <property type="protein sequence ID" value="GGA58376.1"/>
    <property type="molecule type" value="Genomic_DNA"/>
</dbReference>
<organism evidence="1 2">
    <name type="scientific">Kroppenstedtia guangzhouensis</name>
    <dbReference type="NCBI Taxonomy" id="1274356"/>
    <lineage>
        <taxon>Bacteria</taxon>
        <taxon>Bacillati</taxon>
        <taxon>Bacillota</taxon>
        <taxon>Bacilli</taxon>
        <taxon>Bacillales</taxon>
        <taxon>Thermoactinomycetaceae</taxon>
        <taxon>Kroppenstedtia</taxon>
    </lineage>
</organism>
<dbReference type="RefSeq" id="WP_188433725.1">
    <property type="nucleotide sequence ID" value="NZ_BMEX01000030.1"/>
</dbReference>
<gene>
    <name evidence="1" type="ORF">GCM10007416_34480</name>
</gene>
<dbReference type="Proteomes" id="UP000617979">
    <property type="component" value="Unassembled WGS sequence"/>
</dbReference>
<protein>
    <submittedName>
        <fullName evidence="1">Uncharacterized protein</fullName>
    </submittedName>
</protein>
<name>A0ABQ1H5U1_9BACL</name>
<keyword evidence="2" id="KW-1185">Reference proteome</keyword>
<accession>A0ABQ1H5U1</accession>
<comment type="caution">
    <text evidence="1">The sequence shown here is derived from an EMBL/GenBank/DDBJ whole genome shotgun (WGS) entry which is preliminary data.</text>
</comment>
<proteinExistence type="predicted"/>
<evidence type="ECO:0000313" key="2">
    <source>
        <dbReference type="Proteomes" id="UP000617979"/>
    </source>
</evidence>
<evidence type="ECO:0000313" key="1">
    <source>
        <dbReference type="EMBL" id="GGA58376.1"/>
    </source>
</evidence>